<dbReference type="Gene3D" id="3.30.565.10">
    <property type="entry name" value="Histidine kinase-like ATPase, C-terminal domain"/>
    <property type="match status" value="1"/>
</dbReference>
<dbReference type="PANTHER" id="PTHR45339:SF1">
    <property type="entry name" value="HYBRID SIGNAL TRANSDUCTION HISTIDINE KINASE J"/>
    <property type="match status" value="1"/>
</dbReference>
<dbReference type="EMBL" id="CP045201">
    <property type="protein sequence ID" value="QOL81858.1"/>
    <property type="molecule type" value="Genomic_DNA"/>
</dbReference>
<dbReference type="PROSITE" id="PS50109">
    <property type="entry name" value="HIS_KIN"/>
    <property type="match status" value="1"/>
</dbReference>
<evidence type="ECO:0000256" key="12">
    <source>
        <dbReference type="SAM" id="Coils"/>
    </source>
</evidence>
<evidence type="ECO:0000313" key="16">
    <source>
        <dbReference type="EMBL" id="QOL81858.1"/>
    </source>
</evidence>
<feature type="coiled-coil region" evidence="12">
    <location>
        <begin position="7"/>
        <end position="80"/>
    </location>
</feature>
<dbReference type="GO" id="GO:0000155">
    <property type="term" value="F:phosphorelay sensor kinase activity"/>
    <property type="evidence" value="ECO:0007669"/>
    <property type="project" value="InterPro"/>
</dbReference>
<evidence type="ECO:0000256" key="6">
    <source>
        <dbReference type="ARBA" id="ARBA00022777"/>
    </source>
</evidence>
<feature type="compositionally biased region" description="Low complexity" evidence="13">
    <location>
        <begin position="780"/>
        <end position="790"/>
    </location>
</feature>
<evidence type="ECO:0000256" key="7">
    <source>
        <dbReference type="ARBA" id="ARBA00022840"/>
    </source>
</evidence>
<comment type="subunit">
    <text evidence="9">At low DSF concentrations, interacts with RpfF.</text>
</comment>
<gene>
    <name evidence="16" type="ORF">F3W81_14125</name>
</gene>
<accession>A0A7L9WQP8</accession>
<feature type="region of interest" description="Disordered" evidence="13">
    <location>
        <begin position="719"/>
        <end position="805"/>
    </location>
</feature>
<dbReference type="KEGG" id="pshq:F3W81_14125"/>
<dbReference type="Pfam" id="PF00512">
    <property type="entry name" value="HisKA"/>
    <property type="match status" value="1"/>
</dbReference>
<dbReference type="InterPro" id="IPR003594">
    <property type="entry name" value="HATPase_dom"/>
</dbReference>
<dbReference type="InterPro" id="IPR003661">
    <property type="entry name" value="HisK_dim/P_dom"/>
</dbReference>
<dbReference type="InterPro" id="IPR035965">
    <property type="entry name" value="PAS-like_dom_sf"/>
</dbReference>
<evidence type="ECO:0000256" key="2">
    <source>
        <dbReference type="ARBA" id="ARBA00012438"/>
    </source>
</evidence>
<dbReference type="Gene3D" id="3.30.450.20">
    <property type="entry name" value="PAS domain"/>
    <property type="match status" value="1"/>
</dbReference>
<keyword evidence="6" id="KW-0418">Kinase</keyword>
<evidence type="ECO:0000256" key="8">
    <source>
        <dbReference type="ARBA" id="ARBA00023012"/>
    </source>
</evidence>
<evidence type="ECO:0000256" key="5">
    <source>
        <dbReference type="ARBA" id="ARBA00022741"/>
    </source>
</evidence>
<evidence type="ECO:0000256" key="3">
    <source>
        <dbReference type="ARBA" id="ARBA00022553"/>
    </source>
</evidence>
<evidence type="ECO:0000256" key="10">
    <source>
        <dbReference type="ARBA" id="ARBA00068150"/>
    </source>
</evidence>
<feature type="modified residue" description="4-aspartylphosphate" evidence="11">
    <location>
        <position position="508"/>
    </location>
</feature>
<dbReference type="SMART" id="SM00448">
    <property type="entry name" value="REC"/>
    <property type="match status" value="2"/>
</dbReference>
<feature type="domain" description="Histidine kinase" evidence="14">
    <location>
        <begin position="222"/>
        <end position="446"/>
    </location>
</feature>
<comment type="catalytic activity">
    <reaction evidence="1">
        <text>ATP + protein L-histidine = ADP + protein N-phospho-L-histidine.</text>
        <dbReference type="EC" id="2.7.13.3"/>
    </reaction>
</comment>
<evidence type="ECO:0000256" key="4">
    <source>
        <dbReference type="ARBA" id="ARBA00022679"/>
    </source>
</evidence>
<name>A0A7L9WQP8_9RHOB</name>
<keyword evidence="3 11" id="KW-0597">Phosphoprotein</keyword>
<evidence type="ECO:0000259" key="15">
    <source>
        <dbReference type="PROSITE" id="PS50110"/>
    </source>
</evidence>
<dbReference type="InterPro" id="IPR011006">
    <property type="entry name" value="CheY-like_superfamily"/>
</dbReference>
<keyword evidence="17" id="KW-1185">Reference proteome</keyword>
<dbReference type="InterPro" id="IPR036890">
    <property type="entry name" value="HATPase_C_sf"/>
</dbReference>
<keyword evidence="4" id="KW-0808">Transferase</keyword>
<dbReference type="SUPFAM" id="SSF55785">
    <property type="entry name" value="PYP-like sensor domain (PAS domain)"/>
    <property type="match status" value="1"/>
</dbReference>
<dbReference type="SMART" id="SM00387">
    <property type="entry name" value="HATPase_c"/>
    <property type="match status" value="1"/>
</dbReference>
<dbReference type="SUPFAM" id="SSF55874">
    <property type="entry name" value="ATPase domain of HSP90 chaperone/DNA topoisomerase II/histidine kinase"/>
    <property type="match status" value="1"/>
</dbReference>
<feature type="domain" description="Response regulatory" evidence="15">
    <location>
        <begin position="460"/>
        <end position="572"/>
    </location>
</feature>
<evidence type="ECO:0000256" key="11">
    <source>
        <dbReference type="PROSITE-ProRule" id="PRU00169"/>
    </source>
</evidence>
<dbReference type="SUPFAM" id="SSF47384">
    <property type="entry name" value="Homodimeric domain of signal transducing histidine kinase"/>
    <property type="match status" value="1"/>
</dbReference>
<keyword evidence="12" id="KW-0175">Coiled coil</keyword>
<dbReference type="GO" id="GO:0005524">
    <property type="term" value="F:ATP binding"/>
    <property type="evidence" value="ECO:0007669"/>
    <property type="project" value="UniProtKB-KW"/>
</dbReference>
<keyword evidence="8" id="KW-0902">Two-component regulatory system</keyword>
<dbReference type="SUPFAM" id="SSF52172">
    <property type="entry name" value="CheY-like"/>
    <property type="match status" value="2"/>
</dbReference>
<dbReference type="CDD" id="cd17546">
    <property type="entry name" value="REC_hyHK_CKI1_RcsC-like"/>
    <property type="match status" value="1"/>
</dbReference>
<dbReference type="Proteomes" id="UP000594118">
    <property type="component" value="Chromosome"/>
</dbReference>
<dbReference type="PANTHER" id="PTHR45339">
    <property type="entry name" value="HYBRID SIGNAL TRANSDUCTION HISTIDINE KINASE J"/>
    <property type="match status" value="1"/>
</dbReference>
<dbReference type="RefSeq" id="WP_193079775.1">
    <property type="nucleotide sequence ID" value="NZ_CP045201.1"/>
</dbReference>
<keyword evidence="7" id="KW-0067">ATP-binding</keyword>
<dbReference type="Pfam" id="PF02518">
    <property type="entry name" value="HATPase_c"/>
    <property type="match status" value="1"/>
</dbReference>
<evidence type="ECO:0000256" key="1">
    <source>
        <dbReference type="ARBA" id="ARBA00000085"/>
    </source>
</evidence>
<feature type="domain" description="Response regulatory" evidence="15">
    <location>
        <begin position="598"/>
        <end position="716"/>
    </location>
</feature>
<dbReference type="Gene3D" id="3.40.50.2300">
    <property type="match status" value="2"/>
</dbReference>
<evidence type="ECO:0000256" key="13">
    <source>
        <dbReference type="SAM" id="MobiDB-lite"/>
    </source>
</evidence>
<dbReference type="InterPro" id="IPR001789">
    <property type="entry name" value="Sig_transdc_resp-reg_receiver"/>
</dbReference>
<dbReference type="PRINTS" id="PR00344">
    <property type="entry name" value="BCTRLSENSOR"/>
</dbReference>
<dbReference type="SMART" id="SM00388">
    <property type="entry name" value="HisKA"/>
    <property type="match status" value="1"/>
</dbReference>
<dbReference type="InterPro" id="IPR036097">
    <property type="entry name" value="HisK_dim/P_sf"/>
</dbReference>
<dbReference type="CDD" id="cd16922">
    <property type="entry name" value="HATPase_EvgS-ArcB-TorS-like"/>
    <property type="match status" value="1"/>
</dbReference>
<sequence length="805" mass="87804">MTLASKLAEERRARLAAERLLEQKQAELQAANRKLGRHAKHLSEQIHEKRAEVETVLSEHERVKSDLSAANQRIEVAERRLWLSIETIRDGFAFWDAEGRMIAANNAWMTIFDGLTEVSPGVSYIRMLQLATEEGVVDIGEDPPQIWRQGMLARWHTPNPDPRVIRLWNGQYVKLLDQKGHDGDVVTLALNITGTVRYERRLRQARQRAEAANRAKSTFLANMSHEIRTPMNGVVGMADLLGDTGLTDEQRIYVDTIRSSGEALLEIINDVLDYSKIEAEKLVLHARPFDLERCIHEVLLLLQPGAREKGLSLLIDYDLFTPTSFIGDPGRIRQVLTNLIGNAVKFTSRGHVLIRVLALPCTNSTDANLTVTVEDTGIGIAPGKAGMIFGEFAQIDSESTRQFEGTGLGLAISQRLIRLMGGTIWVDSELGAGSAFGFRISLPVAGDTRAEPEPVPNLGRVLIVDSNPLHISILEKQLELLGAETLSCQSAGKALALLDDSITLVLTDHNMEAMDGLELAEAIRESGSDVPIILLSPAVHFAEMDPARRHLHAILQRPTLRDDLFRVLRTLGAGPVVRPPRTAEAKPPRPSTGGRRCRVLAAEDNKTNRLVFEKILASADVDLRFAKNGLEAVQAHVEFAPDVIFMDISMPLMDGKEATQRIRAAEAASGKRVPIVAMTAYAMEDDEEKVIAAGLDHYLPKPLRKADVLDKLASLTPAGLRPPFHMKPEVAPAGAAPSGAGGVSDAGAEAHSQPEAAAKPKRAETADTDSSLPEPLGGDESFAAAIEEASSPPPVFMRRRGKSGT</sequence>
<keyword evidence="5" id="KW-0547">Nucleotide-binding</keyword>
<feature type="modified residue" description="4-aspartylphosphate" evidence="11">
    <location>
        <position position="647"/>
    </location>
</feature>
<evidence type="ECO:0000256" key="9">
    <source>
        <dbReference type="ARBA" id="ARBA00064003"/>
    </source>
</evidence>
<reference evidence="16 17" key="1">
    <citation type="submission" date="2019-10" db="EMBL/GenBank/DDBJ databases">
        <title>Pseudopuniceibacterium sp. HQ09 islated from Antarctica.</title>
        <authorList>
            <person name="Liao L."/>
            <person name="Su S."/>
            <person name="Chen B."/>
            <person name="Yu Y."/>
        </authorList>
    </citation>
    <scope>NUCLEOTIDE SEQUENCE [LARGE SCALE GENOMIC DNA]</scope>
    <source>
        <strain evidence="16 17">HQ09</strain>
    </source>
</reference>
<dbReference type="FunFam" id="1.10.287.130:FF:000002">
    <property type="entry name" value="Two-component osmosensing histidine kinase"/>
    <property type="match status" value="1"/>
</dbReference>
<dbReference type="CDD" id="cd00156">
    <property type="entry name" value="REC"/>
    <property type="match status" value="1"/>
</dbReference>
<protein>
    <recommendedName>
        <fullName evidence="10">Sensory/regulatory protein RpfC</fullName>
        <ecNumber evidence="2">2.7.13.3</ecNumber>
    </recommendedName>
</protein>
<evidence type="ECO:0000259" key="14">
    <source>
        <dbReference type="PROSITE" id="PS50109"/>
    </source>
</evidence>
<proteinExistence type="predicted"/>
<dbReference type="InterPro" id="IPR004358">
    <property type="entry name" value="Sig_transdc_His_kin-like_C"/>
</dbReference>
<dbReference type="EC" id="2.7.13.3" evidence="2"/>
<organism evidence="16 17">
    <name type="scientific">Pseudooceanicola spongiae</name>
    <dbReference type="NCBI Taxonomy" id="2613965"/>
    <lineage>
        <taxon>Bacteria</taxon>
        <taxon>Pseudomonadati</taxon>
        <taxon>Pseudomonadota</taxon>
        <taxon>Alphaproteobacteria</taxon>
        <taxon>Rhodobacterales</taxon>
        <taxon>Paracoccaceae</taxon>
        <taxon>Pseudooceanicola</taxon>
    </lineage>
</organism>
<dbReference type="AlphaFoldDB" id="A0A7L9WQP8"/>
<dbReference type="Pfam" id="PF00072">
    <property type="entry name" value="Response_reg"/>
    <property type="match status" value="2"/>
</dbReference>
<evidence type="ECO:0000313" key="17">
    <source>
        <dbReference type="Proteomes" id="UP000594118"/>
    </source>
</evidence>
<dbReference type="PROSITE" id="PS50110">
    <property type="entry name" value="RESPONSE_REGULATORY"/>
    <property type="match status" value="2"/>
</dbReference>
<dbReference type="Gene3D" id="1.10.287.130">
    <property type="match status" value="1"/>
</dbReference>
<feature type="compositionally biased region" description="Low complexity" evidence="13">
    <location>
        <begin position="729"/>
        <end position="738"/>
    </location>
</feature>
<dbReference type="InterPro" id="IPR005467">
    <property type="entry name" value="His_kinase_dom"/>
</dbReference>
<dbReference type="FunFam" id="3.30.565.10:FF:000010">
    <property type="entry name" value="Sensor histidine kinase RcsC"/>
    <property type="match status" value="1"/>
</dbReference>
<dbReference type="CDD" id="cd00082">
    <property type="entry name" value="HisKA"/>
    <property type="match status" value="1"/>
</dbReference>